<protein>
    <submittedName>
        <fullName evidence="2">Uncharacterized protein</fullName>
    </submittedName>
</protein>
<dbReference type="EMBL" id="JAKUCV010007509">
    <property type="protein sequence ID" value="KAJ4823155.1"/>
    <property type="molecule type" value="Genomic_DNA"/>
</dbReference>
<feature type="region of interest" description="Disordered" evidence="1">
    <location>
        <begin position="129"/>
        <end position="156"/>
    </location>
</feature>
<reference evidence="2" key="1">
    <citation type="submission" date="2022-02" db="EMBL/GenBank/DDBJ databases">
        <authorList>
            <person name="Henning P.M."/>
            <person name="McCubbin A.G."/>
            <person name="Shore J.S."/>
        </authorList>
    </citation>
    <scope>NUCLEOTIDE SEQUENCE</scope>
    <source>
        <strain evidence="2">F60SS</strain>
        <tissue evidence="2">Leaves</tissue>
    </source>
</reference>
<evidence type="ECO:0000256" key="1">
    <source>
        <dbReference type="SAM" id="MobiDB-lite"/>
    </source>
</evidence>
<comment type="caution">
    <text evidence="2">The sequence shown here is derived from an EMBL/GenBank/DDBJ whole genome shotgun (WGS) entry which is preliminary data.</text>
</comment>
<name>A0A9Q0J0F2_9ROSI</name>
<reference evidence="2" key="2">
    <citation type="journal article" date="2023" name="Plants (Basel)">
        <title>Annotation of the Turnera subulata (Passifloraceae) Draft Genome Reveals the S-Locus Evolved after the Divergence of Turneroideae from Passifloroideae in a Stepwise Manner.</title>
        <authorList>
            <person name="Henning P.M."/>
            <person name="Roalson E.H."/>
            <person name="Mir W."/>
            <person name="McCubbin A.G."/>
            <person name="Shore J.S."/>
        </authorList>
    </citation>
    <scope>NUCLEOTIDE SEQUENCE</scope>
    <source>
        <strain evidence="2">F60SS</strain>
    </source>
</reference>
<feature type="non-terminal residue" evidence="2">
    <location>
        <position position="1"/>
    </location>
</feature>
<dbReference type="AlphaFoldDB" id="A0A9Q0J0F2"/>
<feature type="compositionally biased region" description="Polar residues" evidence="1">
    <location>
        <begin position="129"/>
        <end position="140"/>
    </location>
</feature>
<organism evidence="2 3">
    <name type="scientific">Turnera subulata</name>
    <dbReference type="NCBI Taxonomy" id="218843"/>
    <lineage>
        <taxon>Eukaryota</taxon>
        <taxon>Viridiplantae</taxon>
        <taxon>Streptophyta</taxon>
        <taxon>Embryophyta</taxon>
        <taxon>Tracheophyta</taxon>
        <taxon>Spermatophyta</taxon>
        <taxon>Magnoliopsida</taxon>
        <taxon>eudicotyledons</taxon>
        <taxon>Gunneridae</taxon>
        <taxon>Pentapetalae</taxon>
        <taxon>rosids</taxon>
        <taxon>fabids</taxon>
        <taxon>Malpighiales</taxon>
        <taxon>Passifloraceae</taxon>
        <taxon>Turnera</taxon>
    </lineage>
</organism>
<dbReference type="Proteomes" id="UP001141552">
    <property type="component" value="Unassembled WGS sequence"/>
</dbReference>
<feature type="region of interest" description="Disordered" evidence="1">
    <location>
        <begin position="245"/>
        <end position="297"/>
    </location>
</feature>
<evidence type="ECO:0000313" key="2">
    <source>
        <dbReference type="EMBL" id="KAJ4823155.1"/>
    </source>
</evidence>
<gene>
    <name evidence="2" type="ORF">Tsubulata_016393</name>
</gene>
<sequence>TLEMADRRSWKKEEVEALIYAMEDMLVGRIGFQALNSKHGESEPRKLKGQYIKISSSSNDKLISSVSVSTLEARQRCNQTQQHHHSFGQKLSEMAGKAFKKEESYNEHTKVVTSHQTSSQCHSEKQVVKTQSHSTSQTGHANGGHSVHGVGKTSHANGGQCVTGVAKTNHANAGQCVTGVAKTSHANGGHSVHGVAKNSHANGGQCVTGVAKTSHANGGHGVHGVAKTTHANGGHSVHGVAKTGTNNCGCNGQEGHAKTHRGGERRRGGLFQKIKDAFDSDSSSDSESDDECGKRKN</sequence>
<proteinExistence type="predicted"/>
<evidence type="ECO:0000313" key="3">
    <source>
        <dbReference type="Proteomes" id="UP001141552"/>
    </source>
</evidence>
<accession>A0A9Q0J0F2</accession>
<keyword evidence="3" id="KW-1185">Reference proteome</keyword>
<feature type="compositionally biased region" description="Basic and acidic residues" evidence="1">
    <location>
        <begin position="255"/>
        <end position="278"/>
    </location>
</feature>